<gene>
    <name evidence="2" type="ORF">SAMN05192574_105219</name>
</gene>
<reference evidence="3" key="1">
    <citation type="submission" date="2016-10" db="EMBL/GenBank/DDBJ databases">
        <authorList>
            <person name="Varghese N."/>
            <person name="Submissions S."/>
        </authorList>
    </citation>
    <scope>NUCLEOTIDE SEQUENCE [LARGE SCALE GENOMIC DNA]</scope>
    <source>
        <strain evidence="3">Gh-48</strain>
    </source>
</reference>
<dbReference type="OrthoDB" id="9765957at2"/>
<feature type="domain" description="Ricin B lectin" evidence="1">
    <location>
        <begin position="111"/>
        <end position="177"/>
    </location>
</feature>
<evidence type="ECO:0000313" key="2">
    <source>
        <dbReference type="EMBL" id="SEO07765.1"/>
    </source>
</evidence>
<name>A0A1H8LRN5_9SPHI</name>
<dbReference type="Pfam" id="PF14200">
    <property type="entry name" value="RicinB_lectin_2"/>
    <property type="match status" value="1"/>
</dbReference>
<dbReference type="AlphaFoldDB" id="A0A1H8LRN5"/>
<dbReference type="RefSeq" id="WP_091212067.1">
    <property type="nucleotide sequence ID" value="NZ_FOCL01000005.1"/>
</dbReference>
<dbReference type="EMBL" id="FOCL01000005">
    <property type="protein sequence ID" value="SEO07765.1"/>
    <property type="molecule type" value="Genomic_DNA"/>
</dbReference>
<sequence>MRRRNLFYASILVLALASCSKEKTAEISPKISNVEGEKKAIKTLAVPTLNTWVSLVARHSGKQIQFPGFNIDDNTQALQYADGPGANGRFKITSVGTNIYRITPSMPYALGKALEVTGASTADGANVAQYPYSGGTNQQWQFVDMGSGYFQIINVKSGKALDIDGASTADGTGAIQYTASSTAYNQQFKLVSKGATTVCTACTSCTPWFSTFVAGSWILMYNSASATLASDGGASTYTANYETAYWGSSGTIVPFTVTVLSGTNTLTSTSGTSAPGTCTGTAFPQYAYYNLNGSVKWTNNESGCDVNVALRSGS</sequence>
<dbReference type="Proteomes" id="UP000198942">
    <property type="component" value="Unassembled WGS sequence"/>
</dbReference>
<keyword evidence="3" id="KW-1185">Reference proteome</keyword>
<proteinExistence type="predicted"/>
<dbReference type="Gene3D" id="2.80.10.50">
    <property type="match status" value="2"/>
</dbReference>
<protein>
    <submittedName>
        <fullName evidence="2">Ricin-type beta-trefoil lectin domain-like</fullName>
    </submittedName>
</protein>
<dbReference type="InterPro" id="IPR035992">
    <property type="entry name" value="Ricin_B-like_lectins"/>
</dbReference>
<dbReference type="PROSITE" id="PS50231">
    <property type="entry name" value="RICIN_B_LECTIN"/>
    <property type="match status" value="1"/>
</dbReference>
<evidence type="ECO:0000313" key="3">
    <source>
        <dbReference type="Proteomes" id="UP000198942"/>
    </source>
</evidence>
<dbReference type="PROSITE" id="PS51257">
    <property type="entry name" value="PROKAR_LIPOPROTEIN"/>
    <property type="match status" value="1"/>
</dbReference>
<dbReference type="STRING" id="551995.SAMN05192574_105219"/>
<dbReference type="SUPFAM" id="SSF50370">
    <property type="entry name" value="Ricin B-like lectins"/>
    <property type="match status" value="1"/>
</dbReference>
<evidence type="ECO:0000259" key="1">
    <source>
        <dbReference type="Pfam" id="PF14200"/>
    </source>
</evidence>
<dbReference type="GO" id="GO:0030246">
    <property type="term" value="F:carbohydrate binding"/>
    <property type="evidence" value="ECO:0007669"/>
    <property type="project" value="UniProtKB-KW"/>
</dbReference>
<accession>A0A1H8LRN5</accession>
<organism evidence="2 3">
    <name type="scientific">Mucilaginibacter gossypiicola</name>
    <dbReference type="NCBI Taxonomy" id="551995"/>
    <lineage>
        <taxon>Bacteria</taxon>
        <taxon>Pseudomonadati</taxon>
        <taxon>Bacteroidota</taxon>
        <taxon>Sphingobacteriia</taxon>
        <taxon>Sphingobacteriales</taxon>
        <taxon>Sphingobacteriaceae</taxon>
        <taxon>Mucilaginibacter</taxon>
    </lineage>
</organism>
<dbReference type="InterPro" id="IPR000772">
    <property type="entry name" value="Ricin_B_lectin"/>
</dbReference>
<keyword evidence="2" id="KW-0430">Lectin</keyword>